<evidence type="ECO:0000313" key="3">
    <source>
        <dbReference type="Proteomes" id="UP000199207"/>
    </source>
</evidence>
<dbReference type="AlphaFoldDB" id="A0A1I1PIM6"/>
<name>A0A1I1PIM6_9ACTN</name>
<dbReference type="OrthoDB" id="366726at2"/>
<protein>
    <submittedName>
        <fullName evidence="2">ABC-type Fe3+ transport system, substrate-binding protein</fullName>
    </submittedName>
</protein>
<dbReference type="SUPFAM" id="SSF53850">
    <property type="entry name" value="Periplasmic binding protein-like II"/>
    <property type="match status" value="1"/>
</dbReference>
<dbReference type="RefSeq" id="WP_093839823.1">
    <property type="nucleotide sequence ID" value="NZ_FOLM01000009.1"/>
</dbReference>
<dbReference type="PANTHER" id="PTHR30006:SF2">
    <property type="entry name" value="ABC TRANSPORTER SUBSTRATE-BINDING PROTEIN"/>
    <property type="match status" value="1"/>
</dbReference>
<dbReference type="Gene3D" id="3.40.190.10">
    <property type="entry name" value="Periplasmic binding protein-like II"/>
    <property type="match status" value="2"/>
</dbReference>
<dbReference type="PANTHER" id="PTHR30006">
    <property type="entry name" value="THIAMINE-BINDING PERIPLASMIC PROTEIN-RELATED"/>
    <property type="match status" value="1"/>
</dbReference>
<accession>A0A1I1PIM6</accession>
<evidence type="ECO:0000256" key="1">
    <source>
        <dbReference type="ARBA" id="ARBA00022729"/>
    </source>
</evidence>
<organism evidence="2 3">
    <name type="scientific">Streptomyces aidingensis</name>
    <dbReference type="NCBI Taxonomy" id="910347"/>
    <lineage>
        <taxon>Bacteria</taxon>
        <taxon>Bacillati</taxon>
        <taxon>Actinomycetota</taxon>
        <taxon>Actinomycetes</taxon>
        <taxon>Kitasatosporales</taxon>
        <taxon>Streptomycetaceae</taxon>
        <taxon>Streptomyces</taxon>
    </lineage>
</organism>
<gene>
    <name evidence="2" type="ORF">SAMN05421773_109216</name>
</gene>
<reference evidence="2 3" key="1">
    <citation type="submission" date="2016-10" db="EMBL/GenBank/DDBJ databases">
        <authorList>
            <person name="de Groot N.N."/>
        </authorList>
    </citation>
    <scope>NUCLEOTIDE SEQUENCE [LARGE SCALE GENOMIC DNA]</scope>
    <source>
        <strain evidence="2 3">CGMCC 4.5739</strain>
    </source>
</reference>
<proteinExistence type="predicted"/>
<keyword evidence="1" id="KW-0732">Signal</keyword>
<evidence type="ECO:0000313" key="2">
    <source>
        <dbReference type="EMBL" id="SFD09714.1"/>
    </source>
</evidence>
<keyword evidence="3" id="KW-1185">Reference proteome</keyword>
<sequence>MTHEETRSLAELHANALAEGGTLTVYAGGDIPNQQDYTADGFTQAFPDIEINMIVDYSKYHDVRIDRQLDEGRLVPDVTHLQTSFDFDRWKALGVLEAYKPAGFGKVHGIFKDPEGHWCAIGVFAFSYMHGPGGGPATPENLVDSEWKGQILSSHPGDDDATLFLYKTYADRYGWDWIKRLAGQDIAFHRGTNSPGEAADAGTKQIGLAGAETGGADTTTWVTPQGDHPFLAWGQRAAMFKSARHPAAARLYLNWLLTPEWQATGQHGWGVRTDVTPTGQGIWDIPNAHTRDFIDFMADRAAVERWRQTMVLCFGEVSGPPTPGWLGLSPTRHA</sequence>
<dbReference type="STRING" id="910347.SAMN05421773_109216"/>
<dbReference type="EMBL" id="FOLM01000009">
    <property type="protein sequence ID" value="SFD09714.1"/>
    <property type="molecule type" value="Genomic_DNA"/>
</dbReference>
<dbReference type="Proteomes" id="UP000199207">
    <property type="component" value="Unassembled WGS sequence"/>
</dbReference>